<dbReference type="OMA" id="YSAMMVT"/>
<organism evidence="6 7">
    <name type="scientific">Monosiga brevicollis</name>
    <name type="common">Choanoflagellate</name>
    <dbReference type="NCBI Taxonomy" id="81824"/>
    <lineage>
        <taxon>Eukaryota</taxon>
        <taxon>Choanoflagellata</taxon>
        <taxon>Craspedida</taxon>
        <taxon>Salpingoecidae</taxon>
        <taxon>Monosiga</taxon>
    </lineage>
</organism>
<dbReference type="InterPro" id="IPR010497">
    <property type="entry name" value="Epoxide_hydro_N"/>
</dbReference>
<dbReference type="Pfam" id="PF06441">
    <property type="entry name" value="EHN"/>
    <property type="match status" value="1"/>
</dbReference>
<evidence type="ECO:0000256" key="1">
    <source>
        <dbReference type="ARBA" id="ARBA00010088"/>
    </source>
</evidence>
<dbReference type="PRINTS" id="PR00412">
    <property type="entry name" value="EPOXHYDRLASE"/>
</dbReference>
<gene>
    <name evidence="6" type="ORF">MONBRDRAFT_15084</name>
</gene>
<dbReference type="InParanoid" id="A9UTQ8"/>
<feature type="active site" description="Nucleophile" evidence="4">
    <location>
        <position position="180"/>
    </location>
</feature>
<dbReference type="eggNOG" id="KOG2565">
    <property type="taxonomic scope" value="Eukaryota"/>
</dbReference>
<dbReference type="PANTHER" id="PTHR21661:SF35">
    <property type="entry name" value="EPOXIDE HYDROLASE"/>
    <property type="match status" value="1"/>
</dbReference>
<dbReference type="EMBL" id="CH991545">
    <property type="protein sequence ID" value="EDQ91532.1"/>
    <property type="molecule type" value="Genomic_DNA"/>
</dbReference>
<dbReference type="AlphaFoldDB" id="A9UTQ8"/>
<accession>A9UTQ8</accession>
<dbReference type="SUPFAM" id="SSF53474">
    <property type="entry name" value="alpha/beta-Hydrolases"/>
    <property type="match status" value="1"/>
</dbReference>
<evidence type="ECO:0000259" key="5">
    <source>
        <dbReference type="Pfam" id="PF06441"/>
    </source>
</evidence>
<dbReference type="InterPro" id="IPR000639">
    <property type="entry name" value="Epox_hydrolase-like"/>
</dbReference>
<feature type="active site" description="Proton donor" evidence="4">
    <location>
        <position position="331"/>
    </location>
</feature>
<keyword evidence="3" id="KW-0378">Hydrolase</keyword>
<evidence type="ECO:0000313" key="6">
    <source>
        <dbReference type="EMBL" id="EDQ91532.1"/>
    </source>
</evidence>
<dbReference type="PANTHER" id="PTHR21661">
    <property type="entry name" value="EPOXIDE HYDROLASE 1-RELATED"/>
    <property type="match status" value="1"/>
</dbReference>
<dbReference type="Gene3D" id="3.40.50.1820">
    <property type="entry name" value="alpha/beta hydrolase"/>
    <property type="match status" value="1"/>
</dbReference>
<evidence type="ECO:0000256" key="2">
    <source>
        <dbReference type="ARBA" id="ARBA00022797"/>
    </source>
</evidence>
<dbReference type="GO" id="GO:0097176">
    <property type="term" value="P:epoxide metabolic process"/>
    <property type="evidence" value="ECO:0000318"/>
    <property type="project" value="GO_Central"/>
</dbReference>
<sequence length="407" mass="46032">MASDFANPYVVSIDDDVLKDVQARLQNRRKFQRQACPPWQQGCREEELEDLLRFWREEYNWRAQEEFLNSFSHFRGALLRPDVDETLNIHFIHERSTHTEAQPLLLLHGWPGSVVEFLNLIPKLINNKAESFHVVIPSLPGYGFSDTPREEGLNAEVVADMMDDLMAKLGYDQYFVQGGDWGGIVGRAIGVRHPEHCKALHINFCTAVAPPLNSPRNLWTILRYFGTLILTPLLLSRNDADKLAATRAFAKAETAYQMIQATKPESLGVALSDSPAGLAAWFLEKFYTYASMPICLDCDGDVFATFDKTTLITNIMLYWINNNITGAMRLYYESLGVASGKSLKLAKDYCRVPTAVADFPKEIIRVPRAAAQLTFNIVQWHEFKAGGHFAALEQPDVSLLPLEQFTR</sequence>
<evidence type="ECO:0000313" key="7">
    <source>
        <dbReference type="Proteomes" id="UP000001357"/>
    </source>
</evidence>
<keyword evidence="7" id="KW-1185">Reference proteome</keyword>
<evidence type="ECO:0000256" key="4">
    <source>
        <dbReference type="PIRSR" id="PIRSR001112-1"/>
    </source>
</evidence>
<dbReference type="Proteomes" id="UP000001357">
    <property type="component" value="Unassembled WGS sequence"/>
</dbReference>
<keyword evidence="2" id="KW-0058">Aromatic hydrocarbons catabolism</keyword>
<dbReference type="FunCoup" id="A9UTQ8">
    <property type="interactions" value="256"/>
</dbReference>
<reference evidence="6 7" key="1">
    <citation type="journal article" date="2008" name="Nature">
        <title>The genome of the choanoflagellate Monosiga brevicollis and the origin of metazoans.</title>
        <authorList>
            <consortium name="JGI Sequencing"/>
            <person name="King N."/>
            <person name="Westbrook M.J."/>
            <person name="Young S.L."/>
            <person name="Kuo A."/>
            <person name="Abedin M."/>
            <person name="Chapman J."/>
            <person name="Fairclough S."/>
            <person name="Hellsten U."/>
            <person name="Isogai Y."/>
            <person name="Letunic I."/>
            <person name="Marr M."/>
            <person name="Pincus D."/>
            <person name="Putnam N."/>
            <person name="Rokas A."/>
            <person name="Wright K.J."/>
            <person name="Zuzow R."/>
            <person name="Dirks W."/>
            <person name="Good M."/>
            <person name="Goodstein D."/>
            <person name="Lemons D."/>
            <person name="Li W."/>
            <person name="Lyons J.B."/>
            <person name="Morris A."/>
            <person name="Nichols S."/>
            <person name="Richter D.J."/>
            <person name="Salamov A."/>
            <person name="Bork P."/>
            <person name="Lim W.A."/>
            <person name="Manning G."/>
            <person name="Miller W.T."/>
            <person name="McGinnis W."/>
            <person name="Shapiro H."/>
            <person name="Tjian R."/>
            <person name="Grigoriev I.V."/>
            <person name="Rokhsar D."/>
        </authorList>
    </citation>
    <scope>NUCLEOTIDE SEQUENCE [LARGE SCALE GENOMIC DNA]</scope>
    <source>
        <strain evidence="7">MX1 / ATCC 50154</strain>
    </source>
</reference>
<dbReference type="GeneID" id="5889208"/>
<dbReference type="PIRSF" id="PIRSF001112">
    <property type="entry name" value="Epoxide_hydrolase"/>
    <property type="match status" value="1"/>
</dbReference>
<evidence type="ECO:0000256" key="3">
    <source>
        <dbReference type="ARBA" id="ARBA00022801"/>
    </source>
</evidence>
<dbReference type="InterPro" id="IPR016292">
    <property type="entry name" value="Epoxide_hydrolase"/>
</dbReference>
<feature type="active site" description="Proton acceptor" evidence="4">
    <location>
        <position position="388"/>
    </location>
</feature>
<dbReference type="InterPro" id="IPR029058">
    <property type="entry name" value="AB_hydrolase_fold"/>
</dbReference>
<name>A9UTQ8_MONBE</name>
<dbReference type="STRING" id="81824.A9UTQ8"/>
<dbReference type="GO" id="GO:0004301">
    <property type="term" value="F:epoxide hydrolase activity"/>
    <property type="evidence" value="ECO:0000318"/>
    <property type="project" value="GO_Central"/>
</dbReference>
<protein>
    <recommendedName>
        <fullName evidence="5">Epoxide hydrolase N-terminal domain-containing protein</fullName>
    </recommendedName>
</protein>
<dbReference type="RefSeq" id="XP_001743954.1">
    <property type="nucleotide sequence ID" value="XM_001743902.1"/>
</dbReference>
<proteinExistence type="inferred from homology"/>
<comment type="similarity">
    <text evidence="1">Belongs to the peptidase S33 family.</text>
</comment>
<feature type="domain" description="Epoxide hydrolase N-terminal" evidence="5">
    <location>
        <begin position="7"/>
        <end position="117"/>
    </location>
</feature>
<dbReference type="KEGG" id="mbr:MONBRDRAFT_15084"/>